<evidence type="ECO:0000313" key="2">
    <source>
        <dbReference type="Proteomes" id="UP000095713"/>
    </source>
</evidence>
<comment type="caution">
    <text evidence="1">The sequence shown here is derived from an EMBL/GenBank/DDBJ whole genome shotgun (WGS) entry which is preliminary data.</text>
</comment>
<evidence type="ECO:0000313" key="1">
    <source>
        <dbReference type="EMBL" id="OEJ99382.1"/>
    </source>
</evidence>
<sequence length="331" mass="36330">MHDPRVGRFFAVDPLAPEYPHNSPYAFSENRVIDRIEREGLESSFYMLGMKEIDGGNYFQLVEVHQVGQGMESVVGKKIGGGIQGKNYVKGSDGHWHVLPDKILNQSTDKLGANVEEVFNILNQGDIADSEAEMGGALKVMEELGGKLEMAMGVFFLYDGFRNIAKNGKKILGNAKRKKPKIIIGIADEQIPKVTSADIKLKNVMEGSDYNLVSYKNTSLGDIDVDGFDLVLDITVPKDLRRKGVLSAVMKASVDKYNPTRIIGTWKRNFNGKPSTNYTSFMKNRKTMSTTNAALNTPTGRAAQKAGYGGTPIVDESADGIINVIFTPSKQ</sequence>
<dbReference type="Proteomes" id="UP000095713">
    <property type="component" value="Unassembled WGS sequence"/>
</dbReference>
<dbReference type="EMBL" id="MDJD01000054">
    <property type="protein sequence ID" value="OEJ99382.1"/>
    <property type="molecule type" value="Genomic_DNA"/>
</dbReference>
<reference evidence="1 2" key="1">
    <citation type="submission" date="2016-05" db="EMBL/GenBank/DDBJ databases">
        <title>Draft Genome Sequence of Algibacter sp. Strain SK-16 Isolated from the Surface Water of Aburatsubo Inlet.</title>
        <authorList>
            <person name="Wong S.-K."/>
            <person name="Yoshizawa S."/>
            <person name="Nakajima Y."/>
            <person name="Ogura Y."/>
            <person name="Tetsuya H."/>
            <person name="Hamasaki K."/>
        </authorList>
    </citation>
    <scope>NUCLEOTIDE SEQUENCE [LARGE SCALE GENOMIC DNA]</scope>
    <source>
        <strain evidence="1 2">SK-16</strain>
    </source>
</reference>
<name>A0A1E5SJT9_9FLAO</name>
<accession>A0A1E5SJT9</accession>
<keyword evidence="2" id="KW-1185">Reference proteome</keyword>
<gene>
    <name evidence="1" type="ORF">A8C32_09485</name>
</gene>
<protein>
    <submittedName>
        <fullName evidence="1">Uncharacterized protein</fullName>
    </submittedName>
</protein>
<dbReference type="AlphaFoldDB" id="A0A1E5SJT9"/>
<proteinExistence type="predicted"/>
<dbReference type="STRING" id="1849968.A8C32_09485"/>
<organism evidence="1 2">
    <name type="scientific">Flavivirga aquatica</name>
    <dbReference type="NCBI Taxonomy" id="1849968"/>
    <lineage>
        <taxon>Bacteria</taxon>
        <taxon>Pseudomonadati</taxon>
        <taxon>Bacteroidota</taxon>
        <taxon>Flavobacteriia</taxon>
        <taxon>Flavobacteriales</taxon>
        <taxon>Flavobacteriaceae</taxon>
        <taxon>Flavivirga</taxon>
    </lineage>
</organism>